<dbReference type="PANTHER" id="PTHR38790">
    <property type="entry name" value="2EXR DOMAIN-CONTAINING PROTEIN-RELATED"/>
    <property type="match status" value="1"/>
</dbReference>
<organism evidence="3 4">
    <name type="scientific">Cucurbitaria berberidis CBS 394.84</name>
    <dbReference type="NCBI Taxonomy" id="1168544"/>
    <lineage>
        <taxon>Eukaryota</taxon>
        <taxon>Fungi</taxon>
        <taxon>Dikarya</taxon>
        <taxon>Ascomycota</taxon>
        <taxon>Pezizomycotina</taxon>
        <taxon>Dothideomycetes</taxon>
        <taxon>Pleosporomycetidae</taxon>
        <taxon>Pleosporales</taxon>
        <taxon>Pleosporineae</taxon>
        <taxon>Cucurbitariaceae</taxon>
        <taxon>Cucurbitaria</taxon>
    </lineage>
</organism>
<comment type="caution">
    <text evidence="3">The sequence shown here is derived from an EMBL/GenBank/DDBJ whole genome shotgun (WGS) entry which is preliminary data.</text>
</comment>
<feature type="domain" description="DUF7730" evidence="2">
    <location>
        <begin position="69"/>
        <end position="308"/>
    </location>
</feature>
<reference evidence="3" key="1">
    <citation type="submission" date="2020-01" db="EMBL/GenBank/DDBJ databases">
        <authorList>
            <consortium name="DOE Joint Genome Institute"/>
            <person name="Haridas S."/>
            <person name="Albert R."/>
            <person name="Binder M."/>
            <person name="Bloem J."/>
            <person name="Labutti K."/>
            <person name="Salamov A."/>
            <person name="Andreopoulos B."/>
            <person name="Baker S.E."/>
            <person name="Barry K."/>
            <person name="Bills G."/>
            <person name="Bluhm B.H."/>
            <person name="Cannon C."/>
            <person name="Castanera R."/>
            <person name="Culley D.E."/>
            <person name="Daum C."/>
            <person name="Ezra D."/>
            <person name="Gonzalez J.B."/>
            <person name="Henrissat B."/>
            <person name="Kuo A."/>
            <person name="Liang C."/>
            <person name="Lipzen A."/>
            <person name="Lutzoni F."/>
            <person name="Magnuson J."/>
            <person name="Mondo S."/>
            <person name="Nolan M."/>
            <person name="Ohm R."/>
            <person name="Pangilinan J."/>
            <person name="Park H.-J."/>
            <person name="Ramirez L."/>
            <person name="Alfaro M."/>
            <person name="Sun H."/>
            <person name="Tritt A."/>
            <person name="Yoshinaga Y."/>
            <person name="Zwiers L.-H."/>
            <person name="Turgeon B.G."/>
            <person name="Goodwin S.B."/>
            <person name="Spatafora J.W."/>
            <person name="Crous P.W."/>
            <person name="Grigoriev I.V."/>
        </authorList>
    </citation>
    <scope>NUCLEOTIDE SEQUENCE</scope>
    <source>
        <strain evidence="3">CBS 394.84</strain>
    </source>
</reference>
<evidence type="ECO:0000313" key="4">
    <source>
        <dbReference type="Proteomes" id="UP000800039"/>
    </source>
</evidence>
<gene>
    <name evidence="3" type="ORF">K460DRAFT_365334</name>
</gene>
<evidence type="ECO:0000259" key="2">
    <source>
        <dbReference type="Pfam" id="PF24864"/>
    </source>
</evidence>
<feature type="region of interest" description="Disordered" evidence="1">
    <location>
        <begin position="1"/>
        <end position="62"/>
    </location>
</feature>
<evidence type="ECO:0000256" key="1">
    <source>
        <dbReference type="SAM" id="MobiDB-lite"/>
    </source>
</evidence>
<dbReference type="Pfam" id="PF24864">
    <property type="entry name" value="DUF7730"/>
    <property type="match status" value="1"/>
</dbReference>
<dbReference type="GeneID" id="63850409"/>
<dbReference type="PANTHER" id="PTHR38790:SF9">
    <property type="entry name" value="F-BOX DOMAIN-CONTAINING PROTEIN"/>
    <property type="match status" value="1"/>
</dbReference>
<dbReference type="OrthoDB" id="4757095at2759"/>
<accession>A0A9P4LCS5</accession>
<dbReference type="AlphaFoldDB" id="A0A9P4LCS5"/>
<protein>
    <recommendedName>
        <fullName evidence="2">DUF7730 domain-containing protein</fullName>
    </recommendedName>
</protein>
<dbReference type="RefSeq" id="XP_040792017.1">
    <property type="nucleotide sequence ID" value="XM_040933158.1"/>
</dbReference>
<dbReference type="Proteomes" id="UP000800039">
    <property type="component" value="Unassembled WGS sequence"/>
</dbReference>
<name>A0A9P4LCS5_9PLEO</name>
<keyword evidence="4" id="KW-1185">Reference proteome</keyword>
<dbReference type="InterPro" id="IPR056632">
    <property type="entry name" value="DUF7730"/>
</dbReference>
<dbReference type="EMBL" id="ML976615">
    <property type="protein sequence ID" value="KAF1849454.1"/>
    <property type="molecule type" value="Genomic_DNA"/>
</dbReference>
<proteinExistence type="predicted"/>
<sequence length="318" mass="36903">MKGKLRALMPGMRWVPHDIPSQENPTKKPKSRNPFSLRASEPDHGSLRPRKSTISLTSEPDAEIDTRTHAQGQSIFFARLPIELRRMVYEYVMGEETVHLTLSAKKKFGHFLCDAREEVGLGGEVAGSMENERDCWCRVLVGGRKSERLGGACANMLRVCRRMYSEAVPHLYRPHIFSILHLTHLLYLPSRVPSQRLDSIRTLRLRWHIRALPYLRRGGRLAYREDTANWERGWAIIAGMQGLRDLYVVLVDSSPQDLWERNWLELEEQLLTPVKKVTKPTWFELMLPYATCRTEWDMEESRVRLRKPDGDVNDEEVS</sequence>
<evidence type="ECO:0000313" key="3">
    <source>
        <dbReference type="EMBL" id="KAF1849454.1"/>
    </source>
</evidence>